<dbReference type="AlphaFoldDB" id="A0A9P1M3R3"/>
<feature type="domain" description="J" evidence="2">
    <location>
        <begin position="328"/>
        <end position="416"/>
    </location>
</feature>
<feature type="region of interest" description="Disordered" evidence="1">
    <location>
        <begin position="295"/>
        <end position="317"/>
    </location>
</feature>
<keyword evidence="5" id="KW-1185">Reference proteome</keyword>
<dbReference type="EMBL" id="CAMXCT030006745">
    <property type="protein sequence ID" value="CAL4806684.1"/>
    <property type="molecule type" value="Genomic_DNA"/>
</dbReference>
<dbReference type="EMBL" id="CAMXCT020006745">
    <property type="protein sequence ID" value="CAL1172747.1"/>
    <property type="molecule type" value="Genomic_DNA"/>
</dbReference>
<proteinExistence type="predicted"/>
<dbReference type="EMBL" id="CAMXCT010006745">
    <property type="protein sequence ID" value="CAI4019372.1"/>
    <property type="molecule type" value="Genomic_DNA"/>
</dbReference>
<dbReference type="PROSITE" id="PS50076">
    <property type="entry name" value="DNAJ_2"/>
    <property type="match status" value="1"/>
</dbReference>
<dbReference type="InterPro" id="IPR001623">
    <property type="entry name" value="DnaJ_domain"/>
</dbReference>
<gene>
    <name evidence="3" type="ORF">C1SCF055_LOCUS43875</name>
</gene>
<organism evidence="3">
    <name type="scientific">Cladocopium goreaui</name>
    <dbReference type="NCBI Taxonomy" id="2562237"/>
    <lineage>
        <taxon>Eukaryota</taxon>
        <taxon>Sar</taxon>
        <taxon>Alveolata</taxon>
        <taxon>Dinophyceae</taxon>
        <taxon>Suessiales</taxon>
        <taxon>Symbiodiniaceae</taxon>
        <taxon>Cladocopium</taxon>
    </lineage>
</organism>
<name>A0A9P1M3R3_9DINO</name>
<evidence type="ECO:0000313" key="5">
    <source>
        <dbReference type="Proteomes" id="UP001152797"/>
    </source>
</evidence>
<dbReference type="InterPro" id="IPR036869">
    <property type="entry name" value="J_dom_sf"/>
</dbReference>
<feature type="compositionally biased region" description="Basic residues" evidence="1">
    <location>
        <begin position="298"/>
        <end position="315"/>
    </location>
</feature>
<comment type="caution">
    <text evidence="3">The sequence shown here is derived from an EMBL/GenBank/DDBJ whole genome shotgun (WGS) entry which is preliminary data.</text>
</comment>
<evidence type="ECO:0000256" key="1">
    <source>
        <dbReference type="SAM" id="MobiDB-lite"/>
    </source>
</evidence>
<dbReference type="SUPFAM" id="SSF46565">
    <property type="entry name" value="Chaperone J-domain"/>
    <property type="match status" value="1"/>
</dbReference>
<accession>A0A9P1M3R3</accession>
<dbReference type="Proteomes" id="UP001152797">
    <property type="component" value="Unassembled WGS sequence"/>
</dbReference>
<sequence>MAYVPLRTRASEVQGPAQSSRTVLLRKVPHYKIRIRRAFSRARMLHAHHHTHHLHNGPVVLGETPVVAPTIVHIKVPDVAASPALAAPSPTLAEPASTPLTAAALQRHEALMQQPSGDSSSDAMALAGVPASLSLGMSMHQGAIFGVVSTVAVEAMQLSLAQKRGSAAAQTANLASAAARGAAVGAAGGGMALLLGPVAPTAIFVGYGLIREWSAQGYAWLQNQTTGALALSRAVEVSGSAAGGVACAMAAATLLSGFSGVAIAAAAGCSGFAGSLGGREVAAVCFQHLSTDFPPAAKRCKSRSSKSSKSRRRRSSTQLVPLEPWMLEAYSILGVDPQCSNAELKRAYRQAVLRSQSEDMPTSQFDDVIQAMERIRATRQTPLQLDLVPDIWLEPAQMTQREEHGEHFKQGYDRSHFAGFIGGMVAQQAAMSSV</sequence>
<evidence type="ECO:0000259" key="2">
    <source>
        <dbReference type="PROSITE" id="PS50076"/>
    </source>
</evidence>
<reference evidence="3" key="1">
    <citation type="submission" date="2022-10" db="EMBL/GenBank/DDBJ databases">
        <authorList>
            <person name="Chen Y."/>
            <person name="Dougan E. K."/>
            <person name="Chan C."/>
            <person name="Rhodes N."/>
            <person name="Thang M."/>
        </authorList>
    </citation>
    <scope>NUCLEOTIDE SEQUENCE</scope>
</reference>
<evidence type="ECO:0000313" key="3">
    <source>
        <dbReference type="EMBL" id="CAI4019372.1"/>
    </source>
</evidence>
<reference evidence="4 5" key="2">
    <citation type="submission" date="2024-05" db="EMBL/GenBank/DDBJ databases">
        <authorList>
            <person name="Chen Y."/>
            <person name="Shah S."/>
            <person name="Dougan E. K."/>
            <person name="Thang M."/>
            <person name="Chan C."/>
        </authorList>
    </citation>
    <scope>NUCLEOTIDE SEQUENCE [LARGE SCALE GENOMIC DNA]</scope>
</reference>
<dbReference type="CDD" id="cd06257">
    <property type="entry name" value="DnaJ"/>
    <property type="match status" value="1"/>
</dbReference>
<protein>
    <submittedName>
        <fullName evidence="4">Alpha-1,3-glucan synthase</fullName>
    </submittedName>
</protein>
<dbReference type="OrthoDB" id="445764at2759"/>
<evidence type="ECO:0000313" key="4">
    <source>
        <dbReference type="EMBL" id="CAL4806684.1"/>
    </source>
</evidence>